<protein>
    <recommendedName>
        <fullName evidence="2">RRXRR domain-containing protein</fullName>
    </recommendedName>
</protein>
<feature type="compositionally biased region" description="Basic and acidic residues" evidence="1">
    <location>
        <begin position="210"/>
        <end position="222"/>
    </location>
</feature>
<feature type="domain" description="RRXRR" evidence="2">
    <location>
        <begin position="1"/>
        <end position="125"/>
    </location>
</feature>
<dbReference type="RefSeq" id="WP_229695453.1">
    <property type="nucleotide sequence ID" value="NZ_BAABER010000005.1"/>
</dbReference>
<evidence type="ECO:0000313" key="4">
    <source>
        <dbReference type="Proteomes" id="UP000625682"/>
    </source>
</evidence>
<dbReference type="InterPro" id="IPR025938">
    <property type="entry name" value="RRXRR_dom"/>
</dbReference>
<reference evidence="3" key="2">
    <citation type="submission" date="2020-09" db="EMBL/GenBank/DDBJ databases">
        <authorList>
            <person name="Sun Q."/>
            <person name="Zhou Y."/>
        </authorList>
    </citation>
    <scope>NUCLEOTIDE SEQUENCE</scope>
    <source>
        <strain evidence="3">CGMCC 4.7272</strain>
    </source>
</reference>
<evidence type="ECO:0000256" key="1">
    <source>
        <dbReference type="SAM" id="MobiDB-lite"/>
    </source>
</evidence>
<evidence type="ECO:0000313" key="3">
    <source>
        <dbReference type="EMBL" id="GGJ52693.1"/>
    </source>
</evidence>
<sequence>MPCHPARARELLAKKRAVVVRRVPFVIRLKDRAREDSTVQGVQIRIDPGSRSTGIAVTDGKQEADHDEAVVTVRRGLVALEVRHRGRRIRDALQRRSEYRSRRRGARLRYRAPRFDNRTRPDRCGFPRLRLTRTTVHYGFQTGDLVRATVPRGRRAGTYTGRVAVRASGGFNITTAAGTVQGIHHSHVRLLQRADGCAYTTQKEAGALRSEPKAGARAADRR</sequence>
<name>A0A917L9J6_9ACTN</name>
<reference evidence="3" key="1">
    <citation type="journal article" date="2014" name="Int. J. Syst. Evol. Microbiol.">
        <title>Complete genome sequence of Corynebacterium casei LMG S-19264T (=DSM 44701T), isolated from a smear-ripened cheese.</title>
        <authorList>
            <consortium name="US DOE Joint Genome Institute (JGI-PGF)"/>
            <person name="Walter F."/>
            <person name="Albersmeier A."/>
            <person name="Kalinowski J."/>
            <person name="Ruckert C."/>
        </authorList>
    </citation>
    <scope>NUCLEOTIDE SEQUENCE</scope>
    <source>
        <strain evidence="3">CGMCC 4.7272</strain>
    </source>
</reference>
<keyword evidence="4" id="KW-1185">Reference proteome</keyword>
<dbReference type="Pfam" id="PF14239">
    <property type="entry name" value="RRXRR"/>
    <property type="match status" value="1"/>
</dbReference>
<dbReference type="EMBL" id="BMMU01000022">
    <property type="protein sequence ID" value="GGJ52693.1"/>
    <property type="molecule type" value="Genomic_DNA"/>
</dbReference>
<evidence type="ECO:0000259" key="2">
    <source>
        <dbReference type="Pfam" id="PF14239"/>
    </source>
</evidence>
<comment type="caution">
    <text evidence="3">The sequence shown here is derived from an EMBL/GenBank/DDBJ whole genome shotgun (WGS) entry which is preliminary data.</text>
</comment>
<proteinExistence type="predicted"/>
<accession>A0A917L9J6</accession>
<organism evidence="3 4">
    <name type="scientific">Streptomyces lacrimifluminis</name>
    <dbReference type="NCBI Taxonomy" id="1500077"/>
    <lineage>
        <taxon>Bacteria</taxon>
        <taxon>Bacillati</taxon>
        <taxon>Actinomycetota</taxon>
        <taxon>Actinomycetes</taxon>
        <taxon>Kitasatosporales</taxon>
        <taxon>Streptomycetaceae</taxon>
        <taxon>Streptomyces</taxon>
    </lineage>
</organism>
<feature type="region of interest" description="Disordered" evidence="1">
    <location>
        <begin position="203"/>
        <end position="222"/>
    </location>
</feature>
<dbReference type="AlphaFoldDB" id="A0A917L9J6"/>
<dbReference type="Proteomes" id="UP000625682">
    <property type="component" value="Unassembled WGS sequence"/>
</dbReference>
<gene>
    <name evidence="3" type="ORF">GCM10012282_57110</name>
</gene>